<accession>A0A914WL73</accession>
<dbReference type="Proteomes" id="UP000887566">
    <property type="component" value="Unplaced"/>
</dbReference>
<evidence type="ECO:0000313" key="1">
    <source>
        <dbReference type="Proteomes" id="UP000887566"/>
    </source>
</evidence>
<protein>
    <submittedName>
        <fullName evidence="2">Uncharacterized protein</fullName>
    </submittedName>
</protein>
<reference evidence="2" key="1">
    <citation type="submission" date="2022-11" db="UniProtKB">
        <authorList>
            <consortium name="WormBaseParasite"/>
        </authorList>
    </citation>
    <scope>IDENTIFICATION</scope>
</reference>
<sequence length="109" mass="12298">MIDLLTIFGKGGIVLWCFQEGSQLFASTINELIKEVLLQKALQSSPVTMPAPLLIRSSRCGSYSGLSRPTYSYHFENLLMRELMVVRFTPMTLAIIGAFWPEREASIIR</sequence>
<dbReference type="SUPFAM" id="SSF64356">
    <property type="entry name" value="SNARE-like"/>
    <property type="match status" value="1"/>
</dbReference>
<organism evidence="1 2">
    <name type="scientific">Plectus sambesii</name>
    <dbReference type="NCBI Taxonomy" id="2011161"/>
    <lineage>
        <taxon>Eukaryota</taxon>
        <taxon>Metazoa</taxon>
        <taxon>Ecdysozoa</taxon>
        <taxon>Nematoda</taxon>
        <taxon>Chromadorea</taxon>
        <taxon>Plectida</taxon>
        <taxon>Plectina</taxon>
        <taxon>Plectoidea</taxon>
        <taxon>Plectidae</taxon>
        <taxon>Plectus</taxon>
    </lineage>
</organism>
<keyword evidence="1" id="KW-1185">Reference proteome</keyword>
<dbReference type="WBParaSite" id="PSAMB.scaffold4497size14413.g24457.t1">
    <property type="protein sequence ID" value="PSAMB.scaffold4497size14413.g24457.t1"/>
    <property type="gene ID" value="PSAMB.scaffold4497size14413.g24457"/>
</dbReference>
<dbReference type="AlphaFoldDB" id="A0A914WL73"/>
<evidence type="ECO:0000313" key="2">
    <source>
        <dbReference type="WBParaSite" id="PSAMB.scaffold4497size14413.g24457.t1"/>
    </source>
</evidence>
<dbReference type="Gene3D" id="3.30.450.60">
    <property type="match status" value="1"/>
</dbReference>
<proteinExistence type="predicted"/>
<name>A0A914WL73_9BILA</name>
<dbReference type="InterPro" id="IPR011012">
    <property type="entry name" value="Longin-like_dom_sf"/>
</dbReference>